<protein>
    <submittedName>
        <fullName evidence="2">Uncharacterized protein</fullName>
    </submittedName>
</protein>
<dbReference type="Proteomes" id="UP000181976">
    <property type="component" value="Unassembled WGS sequence"/>
</dbReference>
<dbReference type="AlphaFoldDB" id="A0A1I2E5S6"/>
<evidence type="ECO:0000256" key="1">
    <source>
        <dbReference type="SAM" id="SignalP"/>
    </source>
</evidence>
<gene>
    <name evidence="2" type="ORF">SAMN05444380_12145</name>
</gene>
<dbReference type="eggNOG" id="ENOG5033ICK">
    <property type="taxonomic scope" value="Bacteria"/>
</dbReference>
<sequence>MKKLSFILFLIGSILAFNSCNDDEVDFNAYGDVIVLSRYLETDELEFAAAYYAYGNKSMENVTVITPDGNNIELEPYNEYITSSFKKEPTDENYSPNLPLSGVYQFVISTTSNETDSVSDIVESENFVYPVKINDVSFTDNTLSAEWDEVPNADAYGIRIVNLSDPETIYFSSGWFSETSFELSYVNSQITNPPQSGEEVIIEILACKFEDVVGDIYNIESISSSRTTLIWE</sequence>
<dbReference type="STRING" id="385682.SAMN05444380_12145"/>
<evidence type="ECO:0000313" key="2">
    <source>
        <dbReference type="EMBL" id="SFE87996.1"/>
    </source>
</evidence>
<accession>A0A1I2E5S6</accession>
<dbReference type="InParanoid" id="A0A1I2E5S6"/>
<name>A0A1I2E5S6_9BACT</name>
<dbReference type="RefSeq" id="WP_010528886.1">
    <property type="nucleotide sequence ID" value="NZ_AFSL01000105.1"/>
</dbReference>
<dbReference type="EMBL" id="FONA01000021">
    <property type="protein sequence ID" value="SFE87996.1"/>
    <property type="molecule type" value="Genomic_DNA"/>
</dbReference>
<keyword evidence="1" id="KW-0732">Signal</keyword>
<dbReference type="OrthoDB" id="1116441at2"/>
<organism evidence="2 3">
    <name type="scientific">Thermophagus xiamenensis</name>
    <dbReference type="NCBI Taxonomy" id="385682"/>
    <lineage>
        <taxon>Bacteria</taxon>
        <taxon>Pseudomonadati</taxon>
        <taxon>Bacteroidota</taxon>
        <taxon>Bacteroidia</taxon>
        <taxon>Marinilabiliales</taxon>
        <taxon>Marinilabiliaceae</taxon>
        <taxon>Thermophagus</taxon>
    </lineage>
</organism>
<keyword evidence="3" id="KW-1185">Reference proteome</keyword>
<evidence type="ECO:0000313" key="3">
    <source>
        <dbReference type="Proteomes" id="UP000181976"/>
    </source>
</evidence>
<feature type="signal peptide" evidence="1">
    <location>
        <begin position="1"/>
        <end position="22"/>
    </location>
</feature>
<proteinExistence type="predicted"/>
<feature type="chain" id="PRO_5010253196" evidence="1">
    <location>
        <begin position="23"/>
        <end position="232"/>
    </location>
</feature>
<reference evidence="2 3" key="1">
    <citation type="submission" date="2016-10" db="EMBL/GenBank/DDBJ databases">
        <authorList>
            <person name="de Groot N.N."/>
        </authorList>
    </citation>
    <scope>NUCLEOTIDE SEQUENCE [LARGE SCALE GENOMIC DNA]</scope>
    <source>
        <strain evidence="2 3">DSM 19012</strain>
    </source>
</reference>